<gene>
    <name evidence="2" type="ORF">F511_43487</name>
</gene>
<accession>A0A2Z7C115</accession>
<dbReference type="AlphaFoldDB" id="A0A2Z7C115"/>
<sequence>MKSQRLISSFGPGPCDEGVSDLVVDRIDVTTAIYREAPGSRNTGWSQAQVPARSKNENREAVTGPPPCAAATTTSRACYGARDTIARWPRDGDSRVVRRPRDTCEVAGRLCTLVATMEADAPPGIASMIARQAADEC</sequence>
<feature type="compositionally biased region" description="Polar residues" evidence="1">
    <location>
        <begin position="40"/>
        <end position="49"/>
    </location>
</feature>
<evidence type="ECO:0000313" key="2">
    <source>
        <dbReference type="EMBL" id="KZV40397.1"/>
    </source>
</evidence>
<protein>
    <submittedName>
        <fullName evidence="2">Serine carboxypeptidase-like 34</fullName>
    </submittedName>
</protein>
<keyword evidence="3" id="KW-1185">Reference proteome</keyword>
<proteinExistence type="predicted"/>
<dbReference type="EMBL" id="KV000184">
    <property type="protein sequence ID" value="KZV40397.1"/>
    <property type="molecule type" value="Genomic_DNA"/>
</dbReference>
<name>A0A2Z7C115_9LAMI</name>
<evidence type="ECO:0000256" key="1">
    <source>
        <dbReference type="SAM" id="MobiDB-lite"/>
    </source>
</evidence>
<dbReference type="Proteomes" id="UP000250235">
    <property type="component" value="Unassembled WGS sequence"/>
</dbReference>
<reference evidence="2 3" key="1">
    <citation type="journal article" date="2015" name="Proc. Natl. Acad. Sci. U.S.A.">
        <title>The resurrection genome of Boea hygrometrica: A blueprint for survival of dehydration.</title>
        <authorList>
            <person name="Xiao L."/>
            <person name="Yang G."/>
            <person name="Zhang L."/>
            <person name="Yang X."/>
            <person name="Zhao S."/>
            <person name="Ji Z."/>
            <person name="Zhou Q."/>
            <person name="Hu M."/>
            <person name="Wang Y."/>
            <person name="Chen M."/>
            <person name="Xu Y."/>
            <person name="Jin H."/>
            <person name="Xiao X."/>
            <person name="Hu G."/>
            <person name="Bao F."/>
            <person name="Hu Y."/>
            <person name="Wan P."/>
            <person name="Li L."/>
            <person name="Deng X."/>
            <person name="Kuang T."/>
            <person name="Xiang C."/>
            <person name="Zhu J.K."/>
            <person name="Oliver M.J."/>
            <person name="He Y."/>
        </authorList>
    </citation>
    <scope>NUCLEOTIDE SEQUENCE [LARGE SCALE GENOMIC DNA]</scope>
    <source>
        <strain evidence="3">cv. XS01</strain>
    </source>
</reference>
<organism evidence="2 3">
    <name type="scientific">Dorcoceras hygrometricum</name>
    <dbReference type="NCBI Taxonomy" id="472368"/>
    <lineage>
        <taxon>Eukaryota</taxon>
        <taxon>Viridiplantae</taxon>
        <taxon>Streptophyta</taxon>
        <taxon>Embryophyta</taxon>
        <taxon>Tracheophyta</taxon>
        <taxon>Spermatophyta</taxon>
        <taxon>Magnoliopsida</taxon>
        <taxon>eudicotyledons</taxon>
        <taxon>Gunneridae</taxon>
        <taxon>Pentapetalae</taxon>
        <taxon>asterids</taxon>
        <taxon>lamiids</taxon>
        <taxon>Lamiales</taxon>
        <taxon>Gesneriaceae</taxon>
        <taxon>Didymocarpoideae</taxon>
        <taxon>Trichosporeae</taxon>
        <taxon>Loxocarpinae</taxon>
        <taxon>Dorcoceras</taxon>
    </lineage>
</organism>
<dbReference type="GO" id="GO:0004180">
    <property type="term" value="F:carboxypeptidase activity"/>
    <property type="evidence" value="ECO:0007669"/>
    <property type="project" value="UniProtKB-KW"/>
</dbReference>
<evidence type="ECO:0000313" key="3">
    <source>
        <dbReference type="Proteomes" id="UP000250235"/>
    </source>
</evidence>
<keyword evidence="2" id="KW-0645">Protease</keyword>
<keyword evidence="2" id="KW-0378">Hydrolase</keyword>
<feature type="region of interest" description="Disordered" evidence="1">
    <location>
        <begin position="36"/>
        <end position="69"/>
    </location>
</feature>
<keyword evidence="2" id="KW-0121">Carboxypeptidase</keyword>